<dbReference type="Gene3D" id="3.30.1120.10">
    <property type="match status" value="1"/>
</dbReference>
<evidence type="ECO:0000259" key="4">
    <source>
        <dbReference type="Pfam" id="PF00884"/>
    </source>
</evidence>
<dbReference type="CDD" id="cd16146">
    <property type="entry name" value="ARS_like"/>
    <property type="match status" value="1"/>
</dbReference>
<dbReference type="InterPro" id="IPR000917">
    <property type="entry name" value="Sulfatase_N"/>
</dbReference>
<sequence>MKKIVLLSLLFMPCLIQAKQPNVIIIITDDHGYGDIAAHGNPVIKTPGLDKLHSESLRFTNFHVDPTCAPTRGALMSGKYSHRARVWHTILGGNSMRAGQTIMPELFKNSGYNTVMFGKWHLGANYPYRPIDRGFDEWLGSGNGGTGTTDDYFTNDRVNDHYLHNGEWEYHEGFAPDVFFGAARKFIKTKGKEKPFFMYLATYVPHGPYTLPDQDLTTAYQQELTEKFGEIQAKKIAYYYASIGVVDKNVGLLRQTLKEEGLDKDTILIFMSDNGATSGRVVFNAGMKGGKGSVSDGGHRVPFFIHWPAGNIQHGSDVPALNAHFDVLPTLVDLLDLEVPNKLDIDGRSFKKQLFTPQLELPARTLFVETQRTVLPEKWSKTVAMTKRWRLIDNKNLYDIKADPGQEKNLFAEYPEVVQQLREDFENYWEHVSPNDREATVTTIGHPNDKETFLSSEDWYVKGAAWNHGTASRGSKVYGPWFVKAHTKGRYQFELRRWPEEVDTPISGVPILDKSVDAWDEKGAKPTLIYSGEKNPFKALPVKFMKLTMGSLSKIIAIDDKTTHSLFEFELENQQYELKAEMLDGNKKVIAGAYYVYCRKL</sequence>
<accession>A0ABY7W044</accession>
<feature type="signal peptide" evidence="3">
    <location>
        <begin position="1"/>
        <end position="18"/>
    </location>
</feature>
<evidence type="ECO:0000313" key="5">
    <source>
        <dbReference type="EMBL" id="WDE98487.1"/>
    </source>
</evidence>
<reference evidence="5 6" key="1">
    <citation type="submission" date="2023-02" db="EMBL/GenBank/DDBJ databases">
        <title>Genome sequence of Lentisphaera profundi SAORIC-696.</title>
        <authorList>
            <person name="Kim e."/>
            <person name="Cho J.-C."/>
            <person name="Choi A."/>
            <person name="Kang I."/>
        </authorList>
    </citation>
    <scope>NUCLEOTIDE SEQUENCE [LARGE SCALE GENOMIC DNA]</scope>
    <source>
        <strain evidence="5 6">SAORIC-696</strain>
    </source>
</reference>
<evidence type="ECO:0000256" key="2">
    <source>
        <dbReference type="ARBA" id="ARBA00022801"/>
    </source>
</evidence>
<dbReference type="InterPro" id="IPR050738">
    <property type="entry name" value="Sulfatase"/>
</dbReference>
<dbReference type="RefSeq" id="WP_274153358.1">
    <property type="nucleotide sequence ID" value="NZ_CP117812.1"/>
</dbReference>
<organism evidence="5 6">
    <name type="scientific">Lentisphaera profundi</name>
    <dbReference type="NCBI Taxonomy" id="1658616"/>
    <lineage>
        <taxon>Bacteria</taxon>
        <taxon>Pseudomonadati</taxon>
        <taxon>Lentisphaerota</taxon>
        <taxon>Lentisphaeria</taxon>
        <taxon>Lentisphaerales</taxon>
        <taxon>Lentisphaeraceae</taxon>
        <taxon>Lentisphaera</taxon>
    </lineage>
</organism>
<feature type="domain" description="Sulfatase N-terminal" evidence="4">
    <location>
        <begin position="21"/>
        <end position="336"/>
    </location>
</feature>
<keyword evidence="3" id="KW-0732">Signal</keyword>
<comment type="similarity">
    <text evidence="1">Belongs to the sulfatase family.</text>
</comment>
<dbReference type="EMBL" id="CP117812">
    <property type="protein sequence ID" value="WDE98487.1"/>
    <property type="molecule type" value="Genomic_DNA"/>
</dbReference>
<proteinExistence type="inferred from homology"/>
<name>A0ABY7W044_9BACT</name>
<protein>
    <submittedName>
        <fullName evidence="5">Arylsulfatase</fullName>
    </submittedName>
</protein>
<dbReference type="Pfam" id="PF00884">
    <property type="entry name" value="Sulfatase"/>
    <property type="match status" value="1"/>
</dbReference>
<feature type="chain" id="PRO_5047509685" evidence="3">
    <location>
        <begin position="19"/>
        <end position="601"/>
    </location>
</feature>
<evidence type="ECO:0000256" key="1">
    <source>
        <dbReference type="ARBA" id="ARBA00008779"/>
    </source>
</evidence>
<dbReference type="PANTHER" id="PTHR42693">
    <property type="entry name" value="ARYLSULFATASE FAMILY MEMBER"/>
    <property type="match status" value="1"/>
</dbReference>
<gene>
    <name evidence="5" type="ORF">PQO03_11605</name>
</gene>
<keyword evidence="2" id="KW-0378">Hydrolase</keyword>
<dbReference type="PANTHER" id="PTHR42693:SF53">
    <property type="entry name" value="ENDO-4-O-SULFATASE"/>
    <property type="match status" value="1"/>
</dbReference>
<dbReference type="SUPFAM" id="SSF53649">
    <property type="entry name" value="Alkaline phosphatase-like"/>
    <property type="match status" value="1"/>
</dbReference>
<keyword evidence="6" id="KW-1185">Reference proteome</keyword>
<evidence type="ECO:0000256" key="3">
    <source>
        <dbReference type="SAM" id="SignalP"/>
    </source>
</evidence>
<dbReference type="Gene3D" id="3.40.720.10">
    <property type="entry name" value="Alkaline Phosphatase, subunit A"/>
    <property type="match status" value="1"/>
</dbReference>
<evidence type="ECO:0000313" key="6">
    <source>
        <dbReference type="Proteomes" id="UP001214250"/>
    </source>
</evidence>
<dbReference type="Proteomes" id="UP001214250">
    <property type="component" value="Chromosome 2"/>
</dbReference>
<dbReference type="InterPro" id="IPR017850">
    <property type="entry name" value="Alkaline_phosphatase_core_sf"/>
</dbReference>